<dbReference type="PROSITE" id="PS51257">
    <property type="entry name" value="PROKAR_LIPOPROTEIN"/>
    <property type="match status" value="1"/>
</dbReference>
<evidence type="ECO:0000313" key="7">
    <source>
        <dbReference type="Proteomes" id="UP000184278"/>
    </source>
</evidence>
<keyword evidence="4" id="KW-0732">Signal</keyword>
<dbReference type="STRING" id="1121131.SAMN02745229_00004"/>
<feature type="compositionally biased region" description="Polar residues" evidence="2">
    <location>
        <begin position="77"/>
        <end position="89"/>
    </location>
</feature>
<feature type="domain" description="DUF4349" evidence="5">
    <location>
        <begin position="92"/>
        <end position="313"/>
    </location>
</feature>
<evidence type="ECO:0000256" key="3">
    <source>
        <dbReference type="SAM" id="Phobius"/>
    </source>
</evidence>
<dbReference type="RefSeq" id="WP_073384478.1">
    <property type="nucleotide sequence ID" value="NZ_FQXK01000003.1"/>
</dbReference>
<feature type="compositionally biased region" description="Low complexity" evidence="2">
    <location>
        <begin position="67"/>
        <end position="76"/>
    </location>
</feature>
<feature type="chain" id="PRO_5038682985" description="DUF4349 domain-containing protein" evidence="4">
    <location>
        <begin position="25"/>
        <end position="371"/>
    </location>
</feature>
<feature type="region of interest" description="Disordered" evidence="2">
    <location>
        <begin position="350"/>
        <end position="371"/>
    </location>
</feature>
<keyword evidence="1" id="KW-0175">Coiled coil</keyword>
<feature type="transmembrane region" description="Helical" evidence="3">
    <location>
        <begin position="291"/>
        <end position="316"/>
    </location>
</feature>
<accession>A0A1M5PJQ7</accession>
<keyword evidence="3" id="KW-0472">Membrane</keyword>
<keyword evidence="3" id="KW-1133">Transmembrane helix</keyword>
<dbReference type="InterPro" id="IPR025645">
    <property type="entry name" value="DUF4349"/>
</dbReference>
<evidence type="ECO:0000259" key="5">
    <source>
        <dbReference type="Pfam" id="PF14257"/>
    </source>
</evidence>
<dbReference type="GeneID" id="89509258"/>
<keyword evidence="7" id="KW-1185">Reference proteome</keyword>
<evidence type="ECO:0000313" key="6">
    <source>
        <dbReference type="EMBL" id="SHH01729.1"/>
    </source>
</evidence>
<reference evidence="7" key="1">
    <citation type="submission" date="2016-11" db="EMBL/GenBank/DDBJ databases">
        <authorList>
            <person name="Varghese N."/>
            <person name="Submissions S."/>
        </authorList>
    </citation>
    <scope>NUCLEOTIDE SEQUENCE [LARGE SCALE GENOMIC DNA]</scope>
    <source>
        <strain evidence="7">DSM 3071</strain>
    </source>
</reference>
<evidence type="ECO:0000256" key="1">
    <source>
        <dbReference type="SAM" id="Coils"/>
    </source>
</evidence>
<dbReference type="Proteomes" id="UP000184278">
    <property type="component" value="Unassembled WGS sequence"/>
</dbReference>
<sequence>MKKNKLWLSTIPALVLAMAITGCGGRSDSAEAPSYSESKSGSAAVYYDQTMTEKAAAENYDQTMTEDAAAESADMADNSTTEVDESSQTSDRKLITTVRIDSETIDFNETTGWVEARTSELGGYIESSSISVNGGYYYNEKYTDLHRADYTIRIPESKLGDFLVDVEGRTNITYKNQSVEDVTLTYTDIVARQEALETEKEALKKLMEQAESMDDLIVIQSQLTEVQYQIDSIKSQLRVYDNKIDYSTIYLNIVEVEPDNLTVTEKQSVGQRIVEGFLSSLKKTGNFLLELGIGIIVNLPQLILFAAVIIVVVLIIRKSNRKKAEERQKRFNKFNVFKKDNDTENNVLNAQVQENAEEKGSVNAQDNKEEN</sequence>
<proteinExistence type="predicted"/>
<dbReference type="AlphaFoldDB" id="A0A1M5PJQ7"/>
<dbReference type="Pfam" id="PF14257">
    <property type="entry name" value="DUF4349"/>
    <property type="match status" value="1"/>
</dbReference>
<feature type="compositionally biased region" description="Basic and acidic residues" evidence="2">
    <location>
        <begin position="356"/>
        <end position="371"/>
    </location>
</feature>
<evidence type="ECO:0000256" key="4">
    <source>
        <dbReference type="SAM" id="SignalP"/>
    </source>
</evidence>
<name>A0A1M5PJQ7_BUTFI</name>
<gene>
    <name evidence="6" type="ORF">SAMN02745229_00004</name>
</gene>
<feature type="region of interest" description="Disordered" evidence="2">
    <location>
        <begin position="67"/>
        <end position="90"/>
    </location>
</feature>
<feature type="signal peptide" evidence="4">
    <location>
        <begin position="1"/>
        <end position="24"/>
    </location>
</feature>
<organism evidence="6 7">
    <name type="scientific">Butyrivibrio fibrisolvens DSM 3071</name>
    <dbReference type="NCBI Taxonomy" id="1121131"/>
    <lineage>
        <taxon>Bacteria</taxon>
        <taxon>Bacillati</taxon>
        <taxon>Bacillota</taxon>
        <taxon>Clostridia</taxon>
        <taxon>Lachnospirales</taxon>
        <taxon>Lachnospiraceae</taxon>
        <taxon>Butyrivibrio</taxon>
    </lineage>
</organism>
<feature type="coiled-coil region" evidence="1">
    <location>
        <begin position="189"/>
        <end position="216"/>
    </location>
</feature>
<dbReference type="EMBL" id="FQXK01000003">
    <property type="protein sequence ID" value="SHH01729.1"/>
    <property type="molecule type" value="Genomic_DNA"/>
</dbReference>
<evidence type="ECO:0000256" key="2">
    <source>
        <dbReference type="SAM" id="MobiDB-lite"/>
    </source>
</evidence>
<dbReference type="OrthoDB" id="2162337at2"/>
<protein>
    <recommendedName>
        <fullName evidence="5">DUF4349 domain-containing protein</fullName>
    </recommendedName>
</protein>
<keyword evidence="3" id="KW-0812">Transmembrane</keyword>